<protein>
    <submittedName>
        <fullName evidence="2">Putative phosphoribosylaminoimidazole carboxylase (NCAIR) synthetase</fullName>
    </submittedName>
</protein>
<accession>Q460H5</accession>
<organism evidence="2">
    <name type="scientific">Streptomyces lividans</name>
    <dbReference type="NCBI Taxonomy" id="1916"/>
    <lineage>
        <taxon>Bacteria</taxon>
        <taxon>Bacillati</taxon>
        <taxon>Actinomycetota</taxon>
        <taxon>Actinomycetes</taxon>
        <taxon>Kitasatosporales</taxon>
        <taxon>Streptomycetaceae</taxon>
        <taxon>Streptomyces</taxon>
    </lineage>
</organism>
<feature type="region of interest" description="Disordered" evidence="1">
    <location>
        <begin position="1"/>
        <end position="28"/>
    </location>
</feature>
<dbReference type="EMBL" id="DQ075322">
    <property type="protein sequence ID" value="AAZ29044.1"/>
    <property type="molecule type" value="Genomic_DNA"/>
</dbReference>
<feature type="compositionally biased region" description="Low complexity" evidence="1">
    <location>
        <begin position="1"/>
        <end position="22"/>
    </location>
</feature>
<dbReference type="AlphaFoldDB" id="Q460H5"/>
<dbReference type="Pfam" id="PF08870">
    <property type="entry name" value="DndE"/>
    <property type="match status" value="1"/>
</dbReference>
<gene>
    <name evidence="2" type="primary">dndE</name>
</gene>
<dbReference type="NCBIfam" id="TIGR03184">
    <property type="entry name" value="DNA_S_dndE"/>
    <property type="match status" value="1"/>
</dbReference>
<reference evidence="2" key="1">
    <citation type="journal article" date="2005" name="Mol. Microbiol.">
        <title>A novel DNA modification by sulphur.</title>
        <authorList>
            <person name="Zhou X."/>
            <person name="He X."/>
            <person name="Liang J."/>
            <person name="Li A."/>
            <person name="Xu T."/>
            <person name="Kieser T."/>
            <person name="Helmann J.D."/>
            <person name="Deng Z."/>
        </authorList>
    </citation>
    <scope>NUCLEOTIDE SEQUENCE</scope>
    <source>
        <strain evidence="2">1326</strain>
    </source>
</reference>
<evidence type="ECO:0000256" key="1">
    <source>
        <dbReference type="SAM" id="MobiDB-lite"/>
    </source>
</evidence>
<dbReference type="InterPro" id="IPR014969">
    <property type="entry name" value="DNA_S_DndE"/>
</dbReference>
<name>Q460H5_STRLI</name>
<dbReference type="Gene3D" id="1.10.1220.160">
    <property type="entry name" value="DNA sulphur modification protein DndE"/>
    <property type="match status" value="1"/>
</dbReference>
<dbReference type="InterPro" id="IPR038472">
    <property type="entry name" value="DndE_sf"/>
</dbReference>
<proteinExistence type="predicted"/>
<sequence length="155" mass="16994">MPTVTSSCTTTPRSPPASRRATGGPREPCMPSEITIRLSQAAKDQLSWLKRHTGLTQWNELCRWALALSLRDPSTPLVREIITDSNVEIAWKTFAGPHGDIYLALLKQRCVADGDEPTDAAVGKTLLIHLHRGIGFLAGRQDLRSIQNLIAVTAE</sequence>
<evidence type="ECO:0000313" key="2">
    <source>
        <dbReference type="EMBL" id="AAZ29044.1"/>
    </source>
</evidence>